<dbReference type="Gene3D" id="1.10.357.10">
    <property type="entry name" value="Tetracycline Repressor, domain 2"/>
    <property type="match status" value="1"/>
</dbReference>
<evidence type="ECO:0000256" key="2">
    <source>
        <dbReference type="ARBA" id="ARBA00023015"/>
    </source>
</evidence>
<organism evidence="7 8">
    <name type="scientific">Cupriavidus basilensis</name>
    <dbReference type="NCBI Taxonomy" id="68895"/>
    <lineage>
        <taxon>Bacteria</taxon>
        <taxon>Pseudomonadati</taxon>
        <taxon>Pseudomonadota</taxon>
        <taxon>Betaproteobacteria</taxon>
        <taxon>Burkholderiales</taxon>
        <taxon>Burkholderiaceae</taxon>
        <taxon>Cupriavidus</taxon>
    </lineage>
</organism>
<accession>A0ABT6AVP5</accession>
<dbReference type="PANTHER" id="PTHR30055">
    <property type="entry name" value="HTH-TYPE TRANSCRIPTIONAL REGULATOR RUTR"/>
    <property type="match status" value="1"/>
</dbReference>
<dbReference type="InterPro" id="IPR001647">
    <property type="entry name" value="HTH_TetR"/>
</dbReference>
<dbReference type="Pfam" id="PF00440">
    <property type="entry name" value="TetR_N"/>
    <property type="match status" value="1"/>
</dbReference>
<proteinExistence type="predicted"/>
<dbReference type="SUPFAM" id="SSF46689">
    <property type="entry name" value="Homeodomain-like"/>
    <property type="match status" value="1"/>
</dbReference>
<sequence>MELKPLKISGPRRRRPTQARAREKLELIFESTIRLLDREGMETLSTNRIAEVAGISIGTLYQYFSNKQEVMEALGRREIERVLGRLDVLLGTPGAGDPGDRARLLVRALLGAFGGRHRVRKLLLEVALASRSRPALDNSAAQVIEWLSSGRLVDAQNRVLVLRPMAAFVMTQAVIGVIRSALAQDEMLLASPEMEEDLVRLIRGFLRESVSPHQAAAGGIA</sequence>
<keyword evidence="3 5" id="KW-0238">DNA-binding</keyword>
<feature type="domain" description="HTH tetR-type" evidence="6">
    <location>
        <begin position="22"/>
        <end position="82"/>
    </location>
</feature>
<name>A0ABT6AVP5_9BURK</name>
<evidence type="ECO:0000313" key="7">
    <source>
        <dbReference type="EMBL" id="MDF3836680.1"/>
    </source>
</evidence>
<comment type="caution">
    <text evidence="7">The sequence shown here is derived from an EMBL/GenBank/DDBJ whole genome shotgun (WGS) entry which is preliminary data.</text>
</comment>
<keyword evidence="4" id="KW-0804">Transcription</keyword>
<keyword evidence="8" id="KW-1185">Reference proteome</keyword>
<evidence type="ECO:0000313" key="8">
    <source>
        <dbReference type="Proteomes" id="UP001216674"/>
    </source>
</evidence>
<feature type="DNA-binding region" description="H-T-H motif" evidence="5">
    <location>
        <begin position="45"/>
        <end position="64"/>
    </location>
</feature>
<dbReference type="EMBL" id="JARJLM010000454">
    <property type="protein sequence ID" value="MDF3836680.1"/>
    <property type="molecule type" value="Genomic_DNA"/>
</dbReference>
<dbReference type="InterPro" id="IPR023772">
    <property type="entry name" value="DNA-bd_HTH_TetR-type_CS"/>
</dbReference>
<dbReference type="PROSITE" id="PS01081">
    <property type="entry name" value="HTH_TETR_1"/>
    <property type="match status" value="1"/>
</dbReference>
<keyword evidence="2" id="KW-0805">Transcription regulation</keyword>
<reference evidence="7 8" key="1">
    <citation type="submission" date="2023-03" db="EMBL/GenBank/DDBJ databases">
        <title>Draft assemblies of triclosan tolerant bacteria isolated from returned activated sludge.</title>
        <authorList>
            <person name="Van Hamelsveld S."/>
        </authorList>
    </citation>
    <scope>NUCLEOTIDE SEQUENCE [LARGE SCALE GENOMIC DNA]</scope>
    <source>
        <strain evidence="7 8">GW210010_S58</strain>
    </source>
</reference>
<dbReference type="InterPro" id="IPR009057">
    <property type="entry name" value="Homeodomain-like_sf"/>
</dbReference>
<evidence type="ECO:0000256" key="3">
    <source>
        <dbReference type="ARBA" id="ARBA00023125"/>
    </source>
</evidence>
<dbReference type="PANTHER" id="PTHR30055:SF234">
    <property type="entry name" value="HTH-TYPE TRANSCRIPTIONAL REGULATOR BETI"/>
    <property type="match status" value="1"/>
</dbReference>
<gene>
    <name evidence="7" type="ORF">P3W85_27530</name>
</gene>
<evidence type="ECO:0000256" key="1">
    <source>
        <dbReference type="ARBA" id="ARBA00022491"/>
    </source>
</evidence>
<dbReference type="InterPro" id="IPR050109">
    <property type="entry name" value="HTH-type_TetR-like_transc_reg"/>
</dbReference>
<keyword evidence="1" id="KW-0678">Repressor</keyword>
<protein>
    <submittedName>
        <fullName evidence="7">TetR/AcrR family transcriptional regulator</fullName>
    </submittedName>
</protein>
<dbReference type="Proteomes" id="UP001216674">
    <property type="component" value="Unassembled WGS sequence"/>
</dbReference>
<dbReference type="PROSITE" id="PS50977">
    <property type="entry name" value="HTH_TETR_2"/>
    <property type="match status" value="1"/>
</dbReference>
<evidence type="ECO:0000256" key="4">
    <source>
        <dbReference type="ARBA" id="ARBA00023163"/>
    </source>
</evidence>
<evidence type="ECO:0000256" key="5">
    <source>
        <dbReference type="PROSITE-ProRule" id="PRU00335"/>
    </source>
</evidence>
<evidence type="ECO:0000259" key="6">
    <source>
        <dbReference type="PROSITE" id="PS50977"/>
    </source>
</evidence>
<dbReference type="RefSeq" id="WP_276267078.1">
    <property type="nucleotide sequence ID" value="NZ_JARJLM010000454.1"/>
</dbReference>
<dbReference type="PRINTS" id="PR00455">
    <property type="entry name" value="HTHTETR"/>
</dbReference>